<accession>A0A087CAQ0</accession>
<dbReference type="SUPFAM" id="SSF46785">
    <property type="entry name" value="Winged helix' DNA-binding domain"/>
    <property type="match status" value="1"/>
</dbReference>
<dbReference type="STRING" id="1437603.GCA_000771525_00059"/>
<keyword evidence="1" id="KW-0805">Transcription regulation</keyword>
<keyword evidence="6" id="KW-1185">Reference proteome</keyword>
<dbReference type="SMART" id="SM00347">
    <property type="entry name" value="HTH_MARR"/>
    <property type="match status" value="1"/>
</dbReference>
<evidence type="ECO:0000256" key="3">
    <source>
        <dbReference type="ARBA" id="ARBA00023163"/>
    </source>
</evidence>
<proteinExistence type="predicted"/>
<dbReference type="PANTHER" id="PTHR42756:SF1">
    <property type="entry name" value="TRANSCRIPTIONAL REPRESSOR OF EMRAB OPERON"/>
    <property type="match status" value="1"/>
</dbReference>
<comment type="caution">
    <text evidence="5">The sequence shown here is derived from an EMBL/GenBank/DDBJ whole genome shotgun (WGS) entry which is preliminary data.</text>
</comment>
<dbReference type="AlphaFoldDB" id="A0A087CAQ0"/>
<name>A0A087CAQ0_9BIFI</name>
<organism evidence="5 6">
    <name type="scientific">Bifidobacterium mongoliense DSM 21395</name>
    <dbReference type="NCBI Taxonomy" id="1437603"/>
    <lineage>
        <taxon>Bacteria</taxon>
        <taxon>Bacillati</taxon>
        <taxon>Actinomycetota</taxon>
        <taxon>Actinomycetes</taxon>
        <taxon>Bifidobacteriales</taxon>
        <taxon>Bifidobacteriaceae</taxon>
        <taxon>Bifidobacterium</taxon>
    </lineage>
</organism>
<dbReference type="Proteomes" id="UP000029082">
    <property type="component" value="Unassembled WGS sequence"/>
</dbReference>
<evidence type="ECO:0000256" key="1">
    <source>
        <dbReference type="ARBA" id="ARBA00023015"/>
    </source>
</evidence>
<dbReference type="eggNOG" id="COG1846">
    <property type="taxonomic scope" value="Bacteria"/>
</dbReference>
<reference evidence="5 6" key="1">
    <citation type="submission" date="2014-03" db="EMBL/GenBank/DDBJ databases">
        <title>Genomics of Bifidobacteria.</title>
        <authorList>
            <person name="Ventura M."/>
            <person name="Milani C."/>
            <person name="Lugli G.A."/>
        </authorList>
    </citation>
    <scope>NUCLEOTIDE SEQUENCE [LARGE SCALE GENOMIC DNA]</scope>
    <source>
        <strain evidence="5 6">DSM 21395</strain>
    </source>
</reference>
<dbReference type="GO" id="GO:0003700">
    <property type="term" value="F:DNA-binding transcription factor activity"/>
    <property type="evidence" value="ECO:0007669"/>
    <property type="project" value="InterPro"/>
</dbReference>
<dbReference type="InterPro" id="IPR036388">
    <property type="entry name" value="WH-like_DNA-bd_sf"/>
</dbReference>
<dbReference type="GO" id="GO:0003677">
    <property type="term" value="F:DNA binding"/>
    <property type="evidence" value="ECO:0007669"/>
    <property type="project" value="UniProtKB-KW"/>
</dbReference>
<dbReference type="Pfam" id="PF12802">
    <property type="entry name" value="MarR_2"/>
    <property type="match status" value="1"/>
</dbReference>
<evidence type="ECO:0000313" key="5">
    <source>
        <dbReference type="EMBL" id="KFI80350.1"/>
    </source>
</evidence>
<evidence type="ECO:0000256" key="2">
    <source>
        <dbReference type="ARBA" id="ARBA00023125"/>
    </source>
</evidence>
<feature type="domain" description="HTH marR-type" evidence="4">
    <location>
        <begin position="27"/>
        <end position="125"/>
    </location>
</feature>
<gene>
    <name evidence="5" type="ORF">BMON_0223</name>
</gene>
<evidence type="ECO:0000313" key="6">
    <source>
        <dbReference type="Proteomes" id="UP000029082"/>
    </source>
</evidence>
<keyword evidence="3" id="KW-0804">Transcription</keyword>
<evidence type="ECO:0000259" key="4">
    <source>
        <dbReference type="SMART" id="SM00347"/>
    </source>
</evidence>
<keyword evidence="2" id="KW-0238">DNA-binding</keyword>
<dbReference type="Gene3D" id="1.10.10.10">
    <property type="entry name" value="Winged helix-like DNA-binding domain superfamily/Winged helix DNA-binding domain"/>
    <property type="match status" value="1"/>
</dbReference>
<dbReference type="PANTHER" id="PTHR42756">
    <property type="entry name" value="TRANSCRIPTIONAL REGULATOR, MARR"/>
    <property type="match status" value="1"/>
</dbReference>
<dbReference type="InterPro" id="IPR000835">
    <property type="entry name" value="HTH_MarR-typ"/>
</dbReference>
<dbReference type="EMBL" id="JGZE01000001">
    <property type="protein sequence ID" value="KFI80350.1"/>
    <property type="molecule type" value="Genomic_DNA"/>
</dbReference>
<dbReference type="InterPro" id="IPR036390">
    <property type="entry name" value="WH_DNA-bd_sf"/>
</dbReference>
<sequence>MGVMRDVGYLAQDISILHRLYYKDTAREFKDLGLNPTAACILLAIHDAPGINQQRVSNYLAIDKGLTTREVGRLETAAYVRRVCGKGKSLLLETTPAGDDVVDTVRRIRSDWWRRRFHDTGVTERSELAGGIERIVHDLTGRLEPEDEA</sequence>
<protein>
    <submittedName>
        <fullName evidence="5">Regulatory protein MarR</fullName>
    </submittedName>
</protein>